<name>A0A316EQH8_9ACTN</name>
<gene>
    <name evidence="2" type="ORF">BC793_12843</name>
</gene>
<protein>
    <submittedName>
        <fullName evidence="2">Uncharacterized protein</fullName>
    </submittedName>
</protein>
<keyword evidence="1" id="KW-0472">Membrane</keyword>
<dbReference type="OrthoDB" id="5207393at2"/>
<evidence type="ECO:0000313" key="3">
    <source>
        <dbReference type="Proteomes" id="UP000245697"/>
    </source>
</evidence>
<keyword evidence="1" id="KW-1133">Transmembrane helix</keyword>
<evidence type="ECO:0000256" key="1">
    <source>
        <dbReference type="SAM" id="Phobius"/>
    </source>
</evidence>
<dbReference type="AlphaFoldDB" id="A0A316EQH8"/>
<dbReference type="RefSeq" id="WP_146246663.1">
    <property type="nucleotide sequence ID" value="NZ_BONA01000083.1"/>
</dbReference>
<accession>A0A316EQH8</accession>
<organism evidence="2 3">
    <name type="scientific">Actinoplanes xinjiangensis</name>
    <dbReference type="NCBI Taxonomy" id="512350"/>
    <lineage>
        <taxon>Bacteria</taxon>
        <taxon>Bacillati</taxon>
        <taxon>Actinomycetota</taxon>
        <taxon>Actinomycetes</taxon>
        <taxon>Micromonosporales</taxon>
        <taxon>Micromonosporaceae</taxon>
        <taxon>Actinoplanes</taxon>
    </lineage>
</organism>
<evidence type="ECO:0000313" key="2">
    <source>
        <dbReference type="EMBL" id="PWK33253.1"/>
    </source>
</evidence>
<dbReference type="Proteomes" id="UP000245697">
    <property type="component" value="Unassembled WGS sequence"/>
</dbReference>
<sequence length="78" mass="8322">MYQSMLPVTGAGLAIGGIVVTLMNMVWLGIAVVVIGGMLITLSKFGPRVAIEPMAVGVHSSRFRLTVNGRPVSWPRSR</sequence>
<feature type="transmembrane region" description="Helical" evidence="1">
    <location>
        <begin position="12"/>
        <end position="40"/>
    </location>
</feature>
<keyword evidence="1" id="KW-0812">Transmembrane</keyword>
<reference evidence="2 3" key="1">
    <citation type="submission" date="2018-05" db="EMBL/GenBank/DDBJ databases">
        <title>Genomic Encyclopedia of Archaeal and Bacterial Type Strains, Phase II (KMG-II): from individual species to whole genera.</title>
        <authorList>
            <person name="Goeker M."/>
        </authorList>
    </citation>
    <scope>NUCLEOTIDE SEQUENCE [LARGE SCALE GENOMIC DNA]</scope>
    <source>
        <strain evidence="2 3">DSM 45184</strain>
    </source>
</reference>
<comment type="caution">
    <text evidence="2">The sequence shown here is derived from an EMBL/GenBank/DDBJ whole genome shotgun (WGS) entry which is preliminary data.</text>
</comment>
<dbReference type="EMBL" id="QGGR01000028">
    <property type="protein sequence ID" value="PWK33253.1"/>
    <property type="molecule type" value="Genomic_DNA"/>
</dbReference>
<keyword evidence="3" id="KW-1185">Reference proteome</keyword>
<proteinExistence type="predicted"/>